<dbReference type="PANTHER" id="PTHR11101">
    <property type="entry name" value="PHOSPHATE TRANSPORTER"/>
    <property type="match status" value="1"/>
</dbReference>
<evidence type="ECO:0000256" key="5">
    <source>
        <dbReference type="ARBA" id="ARBA00023136"/>
    </source>
</evidence>
<evidence type="ECO:0000313" key="7">
    <source>
        <dbReference type="EMBL" id="MBD3689442.1"/>
    </source>
</evidence>
<dbReference type="GO" id="GO:0016020">
    <property type="term" value="C:membrane"/>
    <property type="evidence" value="ECO:0007669"/>
    <property type="project" value="UniProtKB-SubCell"/>
</dbReference>
<feature type="transmembrane region" description="Helical" evidence="6">
    <location>
        <begin position="144"/>
        <end position="171"/>
    </location>
</feature>
<keyword evidence="2" id="KW-0813">Transport</keyword>
<comment type="subcellular location">
    <subcellularLocation>
        <location evidence="1">Membrane</location>
        <topology evidence="1">Multi-pass membrane protein</topology>
    </subcellularLocation>
</comment>
<dbReference type="Proteomes" id="UP000627538">
    <property type="component" value="Unassembled WGS sequence"/>
</dbReference>
<dbReference type="Pfam" id="PF01384">
    <property type="entry name" value="PHO4"/>
    <property type="match status" value="1"/>
</dbReference>
<comment type="caution">
    <text evidence="7">The sequence shown here is derived from an EMBL/GenBank/DDBJ whole genome shotgun (WGS) entry which is preliminary data.</text>
</comment>
<name>A0A8I0GEM3_9ACTO</name>
<reference evidence="7 8" key="1">
    <citation type="submission" date="2020-08" db="EMBL/GenBank/DDBJ databases">
        <title>Winkia gen. nov., sp. nov., isolated from faeces of the Anser albifrons in China.</title>
        <authorList>
            <person name="Liu Q."/>
        </authorList>
    </citation>
    <scope>NUCLEOTIDE SEQUENCE [LARGE SCALE GENOMIC DNA]</scope>
    <source>
        <strain evidence="7 8">C62</strain>
    </source>
</reference>
<feature type="transmembrane region" description="Helical" evidence="6">
    <location>
        <begin position="230"/>
        <end position="250"/>
    </location>
</feature>
<evidence type="ECO:0000256" key="3">
    <source>
        <dbReference type="ARBA" id="ARBA00022692"/>
    </source>
</evidence>
<keyword evidence="5 6" id="KW-0472">Membrane</keyword>
<feature type="transmembrane region" description="Helical" evidence="6">
    <location>
        <begin position="46"/>
        <end position="67"/>
    </location>
</feature>
<dbReference type="PANTHER" id="PTHR11101:SF80">
    <property type="entry name" value="PHOSPHATE TRANSPORTER"/>
    <property type="match status" value="1"/>
</dbReference>
<protein>
    <submittedName>
        <fullName evidence="7">Inorganic phosphate transporter</fullName>
    </submittedName>
</protein>
<dbReference type="GO" id="GO:0005315">
    <property type="term" value="F:phosphate transmembrane transporter activity"/>
    <property type="evidence" value="ECO:0007669"/>
    <property type="project" value="InterPro"/>
</dbReference>
<feature type="transmembrane region" description="Helical" evidence="6">
    <location>
        <begin position="87"/>
        <end position="110"/>
    </location>
</feature>
<keyword evidence="4 6" id="KW-1133">Transmembrane helix</keyword>
<dbReference type="AlphaFoldDB" id="A0A8I0GEM3"/>
<evidence type="ECO:0000256" key="4">
    <source>
        <dbReference type="ARBA" id="ARBA00022989"/>
    </source>
</evidence>
<gene>
    <name evidence="7" type="ORF">H8R10_04250</name>
</gene>
<evidence type="ECO:0000313" key="8">
    <source>
        <dbReference type="Proteomes" id="UP000627538"/>
    </source>
</evidence>
<keyword evidence="3 6" id="KW-0812">Transmembrane</keyword>
<evidence type="ECO:0000256" key="2">
    <source>
        <dbReference type="ARBA" id="ARBA00022448"/>
    </source>
</evidence>
<dbReference type="InterPro" id="IPR001204">
    <property type="entry name" value="Phos_transporter"/>
</dbReference>
<evidence type="ECO:0000256" key="6">
    <source>
        <dbReference type="SAM" id="Phobius"/>
    </source>
</evidence>
<dbReference type="RefSeq" id="WP_191071488.1">
    <property type="nucleotide sequence ID" value="NZ_JACRUO010000001.1"/>
</dbReference>
<dbReference type="EMBL" id="JACRUO010000001">
    <property type="protein sequence ID" value="MBD3689442.1"/>
    <property type="molecule type" value="Genomic_DNA"/>
</dbReference>
<feature type="transmembrane region" description="Helical" evidence="6">
    <location>
        <begin position="317"/>
        <end position="343"/>
    </location>
</feature>
<evidence type="ECO:0000256" key="1">
    <source>
        <dbReference type="ARBA" id="ARBA00004141"/>
    </source>
</evidence>
<organism evidence="7 8">
    <name type="scientific">Nanchangia anserum</name>
    <dbReference type="NCBI Taxonomy" id="2692125"/>
    <lineage>
        <taxon>Bacteria</taxon>
        <taxon>Bacillati</taxon>
        <taxon>Actinomycetota</taxon>
        <taxon>Actinomycetes</taxon>
        <taxon>Actinomycetales</taxon>
        <taxon>Actinomycetaceae</taxon>
        <taxon>Nanchangia</taxon>
    </lineage>
</organism>
<proteinExistence type="predicted"/>
<dbReference type="GO" id="GO:0035435">
    <property type="term" value="P:phosphate ion transmembrane transport"/>
    <property type="evidence" value="ECO:0007669"/>
    <property type="project" value="TreeGrafter"/>
</dbReference>
<keyword evidence="8" id="KW-1185">Reference proteome</keyword>
<accession>A0A8I0GEM3</accession>
<sequence>MDVIFVVVAVTIAIALIFDFTNGFHDAANAIATCVSTNALKPRAALIMAAVMNILGAMMGTGVASTIGEGIIDISHYTEAPAEEIRLLGLTIILSALLGAITWNIITWWFGLPSSSSHALIGGLAGAGLASSTHVYWSGIVGHVIVPMVVSPLVGFVVAFLLMKSVLFLLARAPYHATMSRFRMMQRVSAALMALGHGLQDAQKTMGVIVMALLAAGYHAPHAQTGELTIPLWVKLAAAGAISIGTYFGGGRIMRTLGTKVIAVTPAHGFIAETTSASVLYLAAYVFHAPISTTQSVSAAIMGVGATKRLSAVRWGVAGNIAVAWVLTLPAAAIVGAVFFWILRFVIPGL</sequence>